<feature type="region of interest" description="Disordered" evidence="1">
    <location>
        <begin position="80"/>
        <end position="100"/>
    </location>
</feature>
<proteinExistence type="predicted"/>
<feature type="compositionally biased region" description="Polar residues" evidence="1">
    <location>
        <begin position="82"/>
        <end position="92"/>
    </location>
</feature>
<reference evidence="2" key="1">
    <citation type="submission" date="2023-04" db="EMBL/GenBank/DDBJ databases">
        <title>Candida boidinii NBRC 10035.</title>
        <authorList>
            <person name="Ichikawa N."/>
            <person name="Sato H."/>
            <person name="Tonouchi N."/>
        </authorList>
    </citation>
    <scope>NUCLEOTIDE SEQUENCE</scope>
    <source>
        <strain evidence="2">NBRC 10035</strain>
    </source>
</reference>
<evidence type="ECO:0000313" key="3">
    <source>
        <dbReference type="Proteomes" id="UP001165120"/>
    </source>
</evidence>
<dbReference type="AlphaFoldDB" id="A0A9W6TAB7"/>
<evidence type="ECO:0000313" key="2">
    <source>
        <dbReference type="EMBL" id="GME79578.1"/>
    </source>
</evidence>
<keyword evidence="3" id="KW-1185">Reference proteome</keyword>
<dbReference type="Proteomes" id="UP001165120">
    <property type="component" value="Unassembled WGS sequence"/>
</dbReference>
<name>A0A9W6TAB7_CANBO</name>
<feature type="region of interest" description="Disordered" evidence="1">
    <location>
        <begin position="52"/>
        <end position="71"/>
    </location>
</feature>
<dbReference type="EMBL" id="BSXN01003588">
    <property type="protein sequence ID" value="GME79578.1"/>
    <property type="molecule type" value="Genomic_DNA"/>
</dbReference>
<accession>A0A9W6TAB7</accession>
<organism evidence="2 3">
    <name type="scientific">Candida boidinii</name>
    <name type="common">Yeast</name>
    <dbReference type="NCBI Taxonomy" id="5477"/>
    <lineage>
        <taxon>Eukaryota</taxon>
        <taxon>Fungi</taxon>
        <taxon>Dikarya</taxon>
        <taxon>Ascomycota</taxon>
        <taxon>Saccharomycotina</taxon>
        <taxon>Pichiomycetes</taxon>
        <taxon>Pichiales</taxon>
        <taxon>Pichiaceae</taxon>
        <taxon>Ogataea</taxon>
        <taxon>Ogataea/Candida clade</taxon>
    </lineage>
</organism>
<protein>
    <submittedName>
        <fullName evidence="2">Unnamed protein product</fullName>
    </submittedName>
</protein>
<gene>
    <name evidence="2" type="ORF">Cboi02_000616200</name>
</gene>
<sequence length="309" mass="33378">MNITTTKVDLFAVSVRNSIEQQEQHLQQLQPQPKQPTSLIGSGIIHEVSEEGSEYTNNNGGSSLLRSNSTNLSRKHSLLKTPLSSKIQHEQVSSSSSMSSFSNSYYTNSANTTIATSDPLEQITSAIKRTITRTASVSKSFSSNLTSSPQEAVNTIQPTSLQQDIIYNSRRCSDVSTSSYATASSYGLEDFNNDYSPCQQISQVQQAAQQQNSSPLITSFGKLRSKLKRSVSKKNGSVPTLTRLDSSLSINSLGTTGTNTTTATIGCGGLTSPIALTNSAVSEKTSGFPFNNHKNSISVQFNQHILQIY</sequence>
<comment type="caution">
    <text evidence="2">The sequence shown here is derived from an EMBL/GenBank/DDBJ whole genome shotgun (WGS) entry which is preliminary data.</text>
</comment>
<evidence type="ECO:0000256" key="1">
    <source>
        <dbReference type="SAM" id="MobiDB-lite"/>
    </source>
</evidence>
<feature type="compositionally biased region" description="Low complexity" evidence="1">
    <location>
        <begin position="56"/>
        <end position="71"/>
    </location>
</feature>